<evidence type="ECO:0000256" key="7">
    <source>
        <dbReference type="ARBA" id="ARBA00022989"/>
    </source>
</evidence>
<reference evidence="12" key="1">
    <citation type="journal article" name="BMC Genomics">
        <title>Long-read sequencing and de novo genome assembly of marine medaka (Oryzias melastigma).</title>
        <authorList>
            <person name="Liang P."/>
            <person name="Saqib H.S.A."/>
            <person name="Ni X."/>
            <person name="Shen Y."/>
        </authorList>
    </citation>
    <scope>NUCLEOTIDE SEQUENCE</scope>
    <source>
        <strain evidence="12">Bigg-433</strain>
    </source>
</reference>
<comment type="subcellular location">
    <subcellularLocation>
        <location evidence="2">Golgi apparatus membrane</location>
        <topology evidence="2">Single-pass type I membrane protein</topology>
    </subcellularLocation>
</comment>
<evidence type="ECO:0000256" key="8">
    <source>
        <dbReference type="ARBA" id="ARBA00023034"/>
    </source>
</evidence>
<keyword evidence="6" id="KW-0732">Signal</keyword>
<keyword evidence="8" id="KW-0333">Golgi apparatus</keyword>
<dbReference type="InterPro" id="IPR042863">
    <property type="entry name" value="Kish-B"/>
</dbReference>
<name>A0A834BVP5_ORYME</name>
<dbReference type="PANTHER" id="PTHR46815">
    <property type="entry name" value="PROTEIN KISH-B"/>
    <property type="match status" value="1"/>
</dbReference>
<comment type="caution">
    <text evidence="12">The sequence shown here is derived from an EMBL/GenBank/DDBJ whole genome shotgun (WGS) entry which is preliminary data.</text>
</comment>
<feature type="transmembrane region" description="Helical" evidence="11">
    <location>
        <begin position="6"/>
        <end position="24"/>
    </location>
</feature>
<comment type="similarity">
    <text evidence="3">Belongs to the KISH family.</text>
</comment>
<dbReference type="PANTHER" id="PTHR46815:SF1">
    <property type="entry name" value="PROTEIN KISH-B"/>
    <property type="match status" value="1"/>
</dbReference>
<protein>
    <recommendedName>
        <fullName evidence="4">Protein kish-B</fullName>
    </recommendedName>
    <alternativeName>
        <fullName evidence="10">Transmembrane protein 167B</fullName>
    </alternativeName>
</protein>
<organism evidence="12 13">
    <name type="scientific">Oryzias melastigma</name>
    <name type="common">Marine medaka</name>
    <dbReference type="NCBI Taxonomy" id="30732"/>
    <lineage>
        <taxon>Eukaryota</taxon>
        <taxon>Metazoa</taxon>
        <taxon>Chordata</taxon>
        <taxon>Craniata</taxon>
        <taxon>Vertebrata</taxon>
        <taxon>Euteleostomi</taxon>
        <taxon>Actinopterygii</taxon>
        <taxon>Neopterygii</taxon>
        <taxon>Teleostei</taxon>
        <taxon>Neoteleostei</taxon>
        <taxon>Acanthomorphata</taxon>
        <taxon>Ovalentaria</taxon>
        <taxon>Atherinomorphae</taxon>
        <taxon>Beloniformes</taxon>
        <taxon>Adrianichthyidae</taxon>
        <taxon>Oryziinae</taxon>
        <taxon>Oryzias</taxon>
    </lineage>
</organism>
<evidence type="ECO:0000313" key="13">
    <source>
        <dbReference type="Proteomes" id="UP000646548"/>
    </source>
</evidence>
<sequence>MTNVYSFDGILVFGLLFICTCAYFKKVPRLNSWLLSEKKGVWGVFYKAAIIGTRLHVPVAISCLAMAFYDKFWVVWQLNPPTSTPDLWTLLKVKAVAPPFGDSVHSSLVNMVCTTDTRKRETVWVIKVERESAVTSPQDVRVHNSRAAWRSEMKIERKIQRKPD</sequence>
<gene>
    <name evidence="12" type="ORF">FQA47_008184</name>
</gene>
<evidence type="ECO:0000256" key="11">
    <source>
        <dbReference type="SAM" id="Phobius"/>
    </source>
</evidence>
<proteinExistence type="inferred from homology"/>
<keyword evidence="9 11" id="KW-0472">Membrane</keyword>
<dbReference type="EMBL" id="WKFB01000512">
    <property type="protein sequence ID" value="KAF6720787.1"/>
    <property type="molecule type" value="Genomic_DNA"/>
</dbReference>
<evidence type="ECO:0000256" key="4">
    <source>
        <dbReference type="ARBA" id="ARBA00017630"/>
    </source>
</evidence>
<dbReference type="AlphaFoldDB" id="A0A834BVP5"/>
<dbReference type="Pfam" id="PF06842">
    <property type="entry name" value="DUF1242"/>
    <property type="match status" value="1"/>
</dbReference>
<keyword evidence="5 11" id="KW-0812">Transmembrane</keyword>
<dbReference type="Proteomes" id="UP000646548">
    <property type="component" value="Unassembled WGS sequence"/>
</dbReference>
<keyword evidence="7 11" id="KW-1133">Transmembrane helix</keyword>
<evidence type="ECO:0000256" key="5">
    <source>
        <dbReference type="ARBA" id="ARBA00022692"/>
    </source>
</evidence>
<evidence type="ECO:0000256" key="6">
    <source>
        <dbReference type="ARBA" id="ARBA00022729"/>
    </source>
</evidence>
<accession>A0A834BVP5</accession>
<evidence type="ECO:0000256" key="10">
    <source>
        <dbReference type="ARBA" id="ARBA00032458"/>
    </source>
</evidence>
<evidence type="ECO:0000256" key="9">
    <source>
        <dbReference type="ARBA" id="ARBA00023136"/>
    </source>
</evidence>
<evidence type="ECO:0000313" key="12">
    <source>
        <dbReference type="EMBL" id="KAF6720787.1"/>
    </source>
</evidence>
<dbReference type="GO" id="GO:0000139">
    <property type="term" value="C:Golgi membrane"/>
    <property type="evidence" value="ECO:0007669"/>
    <property type="project" value="UniProtKB-SubCell"/>
</dbReference>
<evidence type="ECO:0000256" key="3">
    <source>
        <dbReference type="ARBA" id="ARBA00008961"/>
    </source>
</evidence>
<evidence type="ECO:0000256" key="1">
    <source>
        <dbReference type="ARBA" id="ARBA00002154"/>
    </source>
</evidence>
<dbReference type="InterPro" id="IPR009653">
    <property type="entry name" value="Ksh1"/>
</dbReference>
<comment type="function">
    <text evidence="1">Involved in the early part of the secretory pathway.</text>
</comment>
<evidence type="ECO:0000256" key="2">
    <source>
        <dbReference type="ARBA" id="ARBA00004614"/>
    </source>
</evidence>